<dbReference type="AlphaFoldDB" id="A0A4S3KVX4"/>
<protein>
    <submittedName>
        <fullName evidence="6">NTE family protein</fullName>
    </submittedName>
</protein>
<gene>
    <name evidence="6" type="ORF">EDC25_11165</name>
</gene>
<reference evidence="6 7" key="1">
    <citation type="submission" date="2019-03" db="EMBL/GenBank/DDBJ databases">
        <title>Genomic Encyclopedia of Type Strains, Phase IV (KMG-IV): sequencing the most valuable type-strain genomes for metagenomic binning, comparative biology and taxonomic classification.</title>
        <authorList>
            <person name="Goeker M."/>
        </authorList>
    </citation>
    <scope>NUCLEOTIDE SEQUENCE [LARGE SCALE GENOMIC DNA]</scope>
    <source>
        <strain evidence="6 7">DSM 21944</strain>
    </source>
</reference>
<dbReference type="GO" id="GO:0016787">
    <property type="term" value="F:hydrolase activity"/>
    <property type="evidence" value="ECO:0007669"/>
    <property type="project" value="UniProtKB-UniRule"/>
</dbReference>
<keyword evidence="2 4" id="KW-0442">Lipid degradation</keyword>
<dbReference type="GO" id="GO:0016042">
    <property type="term" value="P:lipid catabolic process"/>
    <property type="evidence" value="ECO:0007669"/>
    <property type="project" value="UniProtKB-UniRule"/>
</dbReference>
<evidence type="ECO:0000256" key="3">
    <source>
        <dbReference type="ARBA" id="ARBA00023098"/>
    </source>
</evidence>
<keyword evidence="7" id="KW-1185">Reference proteome</keyword>
<dbReference type="Gene3D" id="3.40.1090.10">
    <property type="entry name" value="Cytosolic phospholipase A2 catalytic domain"/>
    <property type="match status" value="2"/>
</dbReference>
<dbReference type="InterPro" id="IPR050301">
    <property type="entry name" value="NTE"/>
</dbReference>
<name>A0A4S3KVX4_9GAMM</name>
<dbReference type="RefSeq" id="WP_132577434.1">
    <property type="nucleotide sequence ID" value="NZ_JBHLWF010000004.1"/>
</dbReference>
<evidence type="ECO:0000313" key="7">
    <source>
        <dbReference type="Proteomes" id="UP000294599"/>
    </source>
</evidence>
<evidence type="ECO:0000259" key="5">
    <source>
        <dbReference type="PROSITE" id="PS51635"/>
    </source>
</evidence>
<keyword evidence="3 4" id="KW-0443">Lipid metabolism</keyword>
<dbReference type="InterPro" id="IPR002641">
    <property type="entry name" value="PNPLA_dom"/>
</dbReference>
<feature type="short sequence motif" description="DGA/G" evidence="4">
    <location>
        <begin position="201"/>
        <end position="203"/>
    </location>
</feature>
<feature type="active site" description="Proton acceptor" evidence="4">
    <location>
        <position position="201"/>
    </location>
</feature>
<organism evidence="6 7">
    <name type="scientific">Pseudofulvimonas gallinarii</name>
    <dbReference type="NCBI Taxonomy" id="634155"/>
    <lineage>
        <taxon>Bacteria</taxon>
        <taxon>Pseudomonadati</taxon>
        <taxon>Pseudomonadota</taxon>
        <taxon>Gammaproteobacteria</taxon>
        <taxon>Lysobacterales</taxon>
        <taxon>Rhodanobacteraceae</taxon>
        <taxon>Pseudofulvimonas</taxon>
    </lineage>
</organism>
<feature type="domain" description="PNPLA" evidence="5">
    <location>
        <begin position="12"/>
        <end position="214"/>
    </location>
</feature>
<comment type="caution">
    <text evidence="6">The sequence shown here is derived from an EMBL/GenBank/DDBJ whole genome shotgun (WGS) entry which is preliminary data.</text>
</comment>
<feature type="active site" description="Nucleophile" evidence="4">
    <location>
        <position position="46"/>
    </location>
</feature>
<keyword evidence="1 4" id="KW-0378">Hydrolase</keyword>
<evidence type="ECO:0000313" key="6">
    <source>
        <dbReference type="EMBL" id="TCS97784.1"/>
    </source>
</evidence>
<evidence type="ECO:0000256" key="2">
    <source>
        <dbReference type="ARBA" id="ARBA00022963"/>
    </source>
</evidence>
<dbReference type="EMBL" id="SMAF01000011">
    <property type="protein sequence ID" value="TCS97784.1"/>
    <property type="molecule type" value="Genomic_DNA"/>
</dbReference>
<dbReference type="PANTHER" id="PTHR14226">
    <property type="entry name" value="NEUROPATHY TARGET ESTERASE/SWISS CHEESE D.MELANOGASTER"/>
    <property type="match status" value="1"/>
</dbReference>
<dbReference type="Proteomes" id="UP000294599">
    <property type="component" value="Unassembled WGS sequence"/>
</dbReference>
<dbReference type="OrthoDB" id="9807112at2"/>
<feature type="short sequence motif" description="GXSXG" evidence="4">
    <location>
        <begin position="44"/>
        <end position="48"/>
    </location>
</feature>
<sequence>MSRGNGLRTVNLALQGGGAHGAFTWGALDALLEDRRVRFEGVCGASAGAMNAVVLAHGLLKGGRQGARDALAAFWNDVGRSGLLWRAARPPDSMLSLFGIDPQIAAAGMQTVMETWGRLLSPYQFNPWNFDPLRQLLERHVEFRALADESCLKLFICATNVRSGKVRIFDNNELGADAVLASACLPQLFKAVEIDGEAYWDGGYMGNPALYPLFYRTRTQDIVIVHVNPIRRETVPRTPSEIALRVNEITFNSSLMREMRAIAFAARLVEQGWLKDEYAGRLRRMYVHSIRDDEAMSALDGTGKLSPDPQLLDSLYESGRATAAAWLKQHFRDVGRRDSIDIRAEFL</sequence>
<accession>A0A4S3KVX4</accession>
<evidence type="ECO:0000256" key="4">
    <source>
        <dbReference type="PROSITE-ProRule" id="PRU01161"/>
    </source>
</evidence>
<proteinExistence type="predicted"/>
<dbReference type="InterPro" id="IPR016035">
    <property type="entry name" value="Acyl_Trfase/lysoPLipase"/>
</dbReference>
<dbReference type="SUPFAM" id="SSF52151">
    <property type="entry name" value="FabD/lysophospholipase-like"/>
    <property type="match status" value="1"/>
</dbReference>
<dbReference type="PROSITE" id="PS51635">
    <property type="entry name" value="PNPLA"/>
    <property type="match status" value="1"/>
</dbReference>
<evidence type="ECO:0000256" key="1">
    <source>
        <dbReference type="ARBA" id="ARBA00022801"/>
    </source>
</evidence>
<dbReference type="PANTHER" id="PTHR14226:SF78">
    <property type="entry name" value="SLR0060 PROTEIN"/>
    <property type="match status" value="1"/>
</dbReference>
<feature type="short sequence motif" description="GXGXXG" evidence="4">
    <location>
        <begin position="16"/>
        <end position="21"/>
    </location>
</feature>
<dbReference type="Pfam" id="PF01734">
    <property type="entry name" value="Patatin"/>
    <property type="match status" value="1"/>
</dbReference>